<reference evidence="1" key="1">
    <citation type="submission" date="2014-11" db="EMBL/GenBank/DDBJ databases">
        <authorList>
            <person name="Amaro Gonzalez C."/>
        </authorList>
    </citation>
    <scope>NUCLEOTIDE SEQUENCE</scope>
</reference>
<dbReference type="AlphaFoldDB" id="A0A0E9TIS0"/>
<organism evidence="1">
    <name type="scientific">Anguilla anguilla</name>
    <name type="common">European freshwater eel</name>
    <name type="synonym">Muraena anguilla</name>
    <dbReference type="NCBI Taxonomy" id="7936"/>
    <lineage>
        <taxon>Eukaryota</taxon>
        <taxon>Metazoa</taxon>
        <taxon>Chordata</taxon>
        <taxon>Craniata</taxon>
        <taxon>Vertebrata</taxon>
        <taxon>Euteleostomi</taxon>
        <taxon>Actinopterygii</taxon>
        <taxon>Neopterygii</taxon>
        <taxon>Teleostei</taxon>
        <taxon>Anguilliformes</taxon>
        <taxon>Anguillidae</taxon>
        <taxon>Anguilla</taxon>
    </lineage>
</organism>
<proteinExistence type="predicted"/>
<name>A0A0E9TIS0_ANGAN</name>
<accession>A0A0E9TIS0</accession>
<dbReference type="EMBL" id="GBXM01054993">
    <property type="protein sequence ID" value="JAH53584.1"/>
    <property type="molecule type" value="Transcribed_RNA"/>
</dbReference>
<sequence length="83" mass="10121">MIFSPENDLLKSRDFTKTSEFHQEDVCQRLELPLLLEDRLKKEWAEQEVLLQKEEMEGIYKRVKFSGNLVVRFIELIHRTWLR</sequence>
<evidence type="ECO:0000313" key="1">
    <source>
        <dbReference type="EMBL" id="JAH53584.1"/>
    </source>
</evidence>
<reference evidence="1" key="2">
    <citation type="journal article" date="2015" name="Fish Shellfish Immunol.">
        <title>Early steps in the European eel (Anguilla anguilla)-Vibrio vulnificus interaction in the gills: Role of the RtxA13 toxin.</title>
        <authorList>
            <person name="Callol A."/>
            <person name="Pajuelo D."/>
            <person name="Ebbesson L."/>
            <person name="Teles M."/>
            <person name="MacKenzie S."/>
            <person name="Amaro C."/>
        </authorList>
    </citation>
    <scope>NUCLEOTIDE SEQUENCE</scope>
</reference>
<protein>
    <submittedName>
        <fullName evidence="1">Uncharacterized protein</fullName>
    </submittedName>
</protein>